<evidence type="ECO:0000256" key="5">
    <source>
        <dbReference type="ARBA" id="ARBA00022801"/>
    </source>
</evidence>
<feature type="chain" id="PRO_5012701763" description="Glutathione hydrolase proenzyme" evidence="12">
    <location>
        <begin position="22"/>
        <end position="612"/>
    </location>
</feature>
<comment type="catalytic activity">
    <reaction evidence="2 11">
        <text>glutathione + H2O = L-cysteinylglycine + L-glutamate</text>
        <dbReference type="Rhea" id="RHEA:28807"/>
        <dbReference type="ChEBI" id="CHEBI:15377"/>
        <dbReference type="ChEBI" id="CHEBI:29985"/>
        <dbReference type="ChEBI" id="CHEBI:57925"/>
        <dbReference type="ChEBI" id="CHEBI:61694"/>
        <dbReference type="EC" id="3.4.19.13"/>
    </reaction>
</comment>
<dbReference type="KEGG" id="sphl:LPB140_10860"/>
<feature type="binding site" evidence="10">
    <location>
        <position position="122"/>
    </location>
    <ligand>
        <name>L-glutamate</name>
        <dbReference type="ChEBI" id="CHEBI:29985"/>
    </ligand>
</feature>
<dbReference type="InterPro" id="IPR051792">
    <property type="entry name" value="GGT_bact"/>
</dbReference>
<reference evidence="13 14" key="1">
    <citation type="submission" date="2016-11" db="EMBL/GenBank/DDBJ databases">
        <title>Sphingorhabdus sp. LPB0140, isolated from marine environment.</title>
        <authorList>
            <person name="Kim E."/>
            <person name="Yi H."/>
        </authorList>
    </citation>
    <scope>NUCLEOTIDE SEQUENCE [LARGE SCALE GENOMIC DNA]</scope>
    <source>
        <strain evidence="13 14">LPB0140</strain>
    </source>
</reference>
<dbReference type="Gene3D" id="3.60.20.40">
    <property type="match status" value="1"/>
</dbReference>
<organism evidence="13 14">
    <name type="scientific">Sphingorhabdus lutea</name>
    <dbReference type="NCBI Taxonomy" id="1913578"/>
    <lineage>
        <taxon>Bacteria</taxon>
        <taxon>Pseudomonadati</taxon>
        <taxon>Pseudomonadota</taxon>
        <taxon>Alphaproteobacteria</taxon>
        <taxon>Sphingomonadales</taxon>
        <taxon>Sphingomonadaceae</taxon>
        <taxon>Sphingorhabdus</taxon>
    </lineage>
</organism>
<dbReference type="OrthoDB" id="9781342at2"/>
<dbReference type="GO" id="GO:0036374">
    <property type="term" value="F:glutathione hydrolase activity"/>
    <property type="evidence" value="ECO:0007669"/>
    <property type="project" value="UniProtKB-UniRule"/>
</dbReference>
<comment type="pathway">
    <text evidence="11">Sulfur metabolism; glutathione metabolism.</text>
</comment>
<evidence type="ECO:0000313" key="13">
    <source>
        <dbReference type="EMBL" id="APG63202.1"/>
    </source>
</evidence>
<keyword evidence="6 11" id="KW-0865">Zymogen</keyword>
<accession>A0A1L3JDK0</accession>
<evidence type="ECO:0000256" key="8">
    <source>
        <dbReference type="ARBA" id="ARBA00047417"/>
    </source>
</evidence>
<feature type="signal peptide" evidence="12">
    <location>
        <begin position="1"/>
        <end position="21"/>
    </location>
</feature>
<comment type="catalytic activity">
    <reaction evidence="1 11">
        <text>an S-substituted glutathione + H2O = an S-substituted L-cysteinylglycine + L-glutamate</text>
        <dbReference type="Rhea" id="RHEA:59468"/>
        <dbReference type="ChEBI" id="CHEBI:15377"/>
        <dbReference type="ChEBI" id="CHEBI:29985"/>
        <dbReference type="ChEBI" id="CHEBI:90779"/>
        <dbReference type="ChEBI" id="CHEBI:143103"/>
        <dbReference type="EC" id="3.4.19.13"/>
    </reaction>
</comment>
<dbReference type="GO" id="GO:0006750">
    <property type="term" value="P:glutathione biosynthetic process"/>
    <property type="evidence" value="ECO:0007669"/>
    <property type="project" value="UniProtKB-KW"/>
</dbReference>
<dbReference type="EC" id="3.4.19.13" evidence="11"/>
<dbReference type="EMBL" id="CP018154">
    <property type="protein sequence ID" value="APG63202.1"/>
    <property type="molecule type" value="Genomic_DNA"/>
</dbReference>
<dbReference type="GO" id="GO:0103068">
    <property type="term" value="F:leukotriene C4 gamma-glutamyl transferase activity"/>
    <property type="evidence" value="ECO:0007669"/>
    <property type="project" value="UniProtKB-EC"/>
</dbReference>
<keyword evidence="4 11" id="KW-0808">Transferase</keyword>
<evidence type="ECO:0000256" key="6">
    <source>
        <dbReference type="ARBA" id="ARBA00023145"/>
    </source>
</evidence>
<dbReference type="InterPro" id="IPR043138">
    <property type="entry name" value="GGT_lsub"/>
</dbReference>
<dbReference type="Proteomes" id="UP000242561">
    <property type="component" value="Chromosome"/>
</dbReference>
<evidence type="ECO:0000256" key="9">
    <source>
        <dbReference type="PIRSR" id="PIRSR600101-1"/>
    </source>
</evidence>
<dbReference type="NCBIfam" id="TIGR00066">
    <property type="entry name" value="g_glut_trans"/>
    <property type="match status" value="1"/>
</dbReference>
<sequence length="612" mass="64480">MLKGFIKTGLCAAFLAQTACAASAINASAGPNIAHNTAASTAEKTADENAVNIGNMVASSADPRVSEAGMEILRQGGSAADAAMAMMLALSVVEPQSSGIGGGGFLLYQNSENGQISSINGRETAPAAANSNRFLDADGKALSFYRAVPGGKSVGVPGNMRLMEMTHQKWGKLPWATLFAPAIKLAEDGFEVNATLNSRLLAVERFWVDFPETQKIYYVDGKPAPVGSIIKNPEMAATLRLMAKEGADSFYQGSIASSIVDKVQNAPVNPADMTMSDLANYKAKEQDAICSQYRVYVICGMGPPSSGASTVLQILGSIERFDMGKLGKDNPQSWHIIHEAMRLAYADREKYLADPAMVDVPIKGLLDKQYLAERSAMIDPEKSRADYPAGTPKGAPPRTAAISSEVAGTTHFVAVDKNGNVASMTSTIEGIFGSQMTASGFFLNNELTDFTFAPEKEGAPVANRVEAGKQPLSSMSPTIVFDKNGKAILALGSAGGKRIIMHVTKSLIGVLDFGLPLQEAIALPNIYWSGDVVQVEEDTFLSAMADELAAFGKAVQASDLGSKVNGAEWTDKGWTGAADPRSEGTAIISDEKGNIIAVTGQEADTPPPPSVY</sequence>
<dbReference type="RefSeq" id="WP_072559853.1">
    <property type="nucleotide sequence ID" value="NZ_CP018154.1"/>
</dbReference>
<protein>
    <recommendedName>
        <fullName evidence="11">Glutathione hydrolase proenzyme</fullName>
        <ecNumber evidence="11">2.3.2.2</ecNumber>
        <ecNumber evidence="11">3.4.19.13</ecNumber>
    </recommendedName>
    <component>
        <recommendedName>
            <fullName evidence="11">Glutathione hydrolase large chain</fullName>
        </recommendedName>
    </component>
    <component>
        <recommendedName>
            <fullName evidence="11">Glutathione hydrolase small chain</fullName>
        </recommendedName>
    </component>
</protein>
<evidence type="ECO:0000256" key="2">
    <source>
        <dbReference type="ARBA" id="ARBA00001089"/>
    </source>
</evidence>
<evidence type="ECO:0000256" key="11">
    <source>
        <dbReference type="RuleBase" id="RU368036"/>
    </source>
</evidence>
<evidence type="ECO:0000256" key="3">
    <source>
        <dbReference type="ARBA" id="ARBA00009381"/>
    </source>
</evidence>
<comment type="similarity">
    <text evidence="3 11">Belongs to the gamma-glutamyltransferase family.</text>
</comment>
<proteinExistence type="inferred from homology"/>
<evidence type="ECO:0000256" key="7">
    <source>
        <dbReference type="ARBA" id="ARBA00023315"/>
    </source>
</evidence>
<dbReference type="AlphaFoldDB" id="A0A1L3JDK0"/>
<feature type="active site" description="Nucleophile" evidence="9">
    <location>
        <position position="409"/>
    </location>
</feature>
<dbReference type="Gene3D" id="1.10.246.130">
    <property type="match status" value="1"/>
</dbReference>
<evidence type="ECO:0000256" key="12">
    <source>
        <dbReference type="SAM" id="SignalP"/>
    </source>
</evidence>
<dbReference type="Pfam" id="PF01019">
    <property type="entry name" value="G_glu_transpept"/>
    <property type="match status" value="1"/>
</dbReference>
<dbReference type="InterPro" id="IPR043137">
    <property type="entry name" value="GGT_ssub_C"/>
</dbReference>
<keyword evidence="7 11" id="KW-0012">Acyltransferase</keyword>
<dbReference type="PANTHER" id="PTHR43199">
    <property type="entry name" value="GLUTATHIONE HYDROLASE"/>
    <property type="match status" value="1"/>
</dbReference>
<dbReference type="PRINTS" id="PR01210">
    <property type="entry name" value="GGTRANSPTASE"/>
</dbReference>
<name>A0A1L3JDK0_9SPHN</name>
<keyword evidence="5 11" id="KW-0378">Hydrolase</keyword>
<dbReference type="InterPro" id="IPR029055">
    <property type="entry name" value="Ntn_hydrolases_N"/>
</dbReference>
<dbReference type="STRING" id="1913578.LPB140_10860"/>
<comment type="PTM">
    <text evidence="11">Cleaved by autocatalysis into a large and a small subunit.</text>
</comment>
<dbReference type="GO" id="GO:0006751">
    <property type="term" value="P:glutathione catabolic process"/>
    <property type="evidence" value="ECO:0007669"/>
    <property type="project" value="UniProtKB-UniRule"/>
</dbReference>
<evidence type="ECO:0000256" key="10">
    <source>
        <dbReference type="PIRSR" id="PIRSR600101-2"/>
    </source>
</evidence>
<evidence type="ECO:0000256" key="4">
    <source>
        <dbReference type="ARBA" id="ARBA00022679"/>
    </source>
</evidence>
<evidence type="ECO:0000313" key="14">
    <source>
        <dbReference type="Proteomes" id="UP000242561"/>
    </source>
</evidence>
<keyword evidence="11" id="KW-0317">Glutathione biosynthesis</keyword>
<dbReference type="SUPFAM" id="SSF56235">
    <property type="entry name" value="N-terminal nucleophile aminohydrolases (Ntn hydrolases)"/>
    <property type="match status" value="1"/>
</dbReference>
<dbReference type="PANTHER" id="PTHR43199:SF1">
    <property type="entry name" value="GLUTATHIONE HYDROLASE PROENZYME"/>
    <property type="match status" value="1"/>
</dbReference>
<feature type="binding site" evidence="10">
    <location>
        <position position="449"/>
    </location>
    <ligand>
        <name>L-glutamate</name>
        <dbReference type="ChEBI" id="CHEBI:29985"/>
    </ligand>
</feature>
<dbReference type="EC" id="2.3.2.2" evidence="11"/>
<dbReference type="UniPathway" id="UPA00204"/>
<comment type="subunit">
    <text evidence="11">This enzyme consists of two polypeptide chains, which are synthesized in precursor form from a single polypeptide.</text>
</comment>
<comment type="catalytic activity">
    <reaction evidence="8 11">
        <text>an N-terminal (5-L-glutamyl)-[peptide] + an alpha-amino acid = 5-L-glutamyl amino acid + an N-terminal L-alpha-aminoacyl-[peptide]</text>
        <dbReference type="Rhea" id="RHEA:23904"/>
        <dbReference type="Rhea" id="RHEA-COMP:9780"/>
        <dbReference type="Rhea" id="RHEA-COMP:9795"/>
        <dbReference type="ChEBI" id="CHEBI:77644"/>
        <dbReference type="ChEBI" id="CHEBI:78597"/>
        <dbReference type="ChEBI" id="CHEBI:78599"/>
        <dbReference type="ChEBI" id="CHEBI:78608"/>
        <dbReference type="EC" id="2.3.2.2"/>
    </reaction>
</comment>
<feature type="binding site" evidence="10">
    <location>
        <begin position="473"/>
        <end position="474"/>
    </location>
    <ligand>
        <name>L-glutamate</name>
        <dbReference type="ChEBI" id="CHEBI:29985"/>
    </ligand>
</feature>
<gene>
    <name evidence="13" type="ORF">LPB140_10860</name>
</gene>
<keyword evidence="12" id="KW-0732">Signal</keyword>
<feature type="binding site" evidence="10">
    <location>
        <position position="496"/>
    </location>
    <ligand>
        <name>L-glutamate</name>
        <dbReference type="ChEBI" id="CHEBI:29985"/>
    </ligand>
</feature>
<keyword evidence="14" id="KW-1185">Reference proteome</keyword>
<evidence type="ECO:0000256" key="1">
    <source>
        <dbReference type="ARBA" id="ARBA00001049"/>
    </source>
</evidence>
<dbReference type="InterPro" id="IPR000101">
    <property type="entry name" value="GGT_peptidase"/>
</dbReference>